<dbReference type="PROSITE" id="PS51375">
    <property type="entry name" value="PPR"/>
    <property type="match status" value="1"/>
</dbReference>
<dbReference type="GO" id="GO:0050684">
    <property type="term" value="P:regulation of mRNA processing"/>
    <property type="evidence" value="ECO:0007669"/>
    <property type="project" value="InterPro"/>
</dbReference>
<dbReference type="Pfam" id="PF10037">
    <property type="entry name" value="MRP-S27"/>
    <property type="match status" value="1"/>
</dbReference>
<dbReference type="GO" id="GO:0007005">
    <property type="term" value="P:mitochondrion organization"/>
    <property type="evidence" value="ECO:0007669"/>
    <property type="project" value="TreeGrafter"/>
</dbReference>
<evidence type="ECO:0000313" key="8">
    <source>
        <dbReference type="Proteomes" id="UP001174136"/>
    </source>
</evidence>
<keyword evidence="8" id="KW-1185">Reference proteome</keyword>
<name>A0AA47MIE9_MERPO</name>
<protein>
    <recommendedName>
        <fullName evidence="3">Pentatricopeptide repeat-containing protein 2, mitochondrial</fullName>
    </recommendedName>
</protein>
<feature type="repeat" description="PPR" evidence="6">
    <location>
        <begin position="191"/>
        <end position="225"/>
    </location>
</feature>
<evidence type="ECO:0000256" key="2">
    <source>
        <dbReference type="ARBA" id="ARBA00008677"/>
    </source>
</evidence>
<dbReference type="InterPro" id="IPR002885">
    <property type="entry name" value="PPR_rpt"/>
</dbReference>
<keyword evidence="4" id="KW-0507">mRNA processing</keyword>
<dbReference type="NCBIfam" id="TIGR00756">
    <property type="entry name" value="PPR"/>
    <property type="match status" value="1"/>
</dbReference>
<dbReference type="PANTHER" id="PTHR14700">
    <property type="entry name" value="PENTATRICOPEPTIDE REPEAT-CONTAINING PROTEIN 2, MITOCHONDRIAL"/>
    <property type="match status" value="1"/>
</dbReference>
<dbReference type="Proteomes" id="UP001174136">
    <property type="component" value="Unassembled WGS sequence"/>
</dbReference>
<evidence type="ECO:0000256" key="5">
    <source>
        <dbReference type="ARBA" id="ARBA00023128"/>
    </source>
</evidence>
<dbReference type="Gene3D" id="1.25.40.10">
    <property type="entry name" value="Tetratricopeptide repeat domain"/>
    <property type="match status" value="1"/>
</dbReference>
<dbReference type="InterPro" id="IPR034629">
    <property type="entry name" value="PTCD2"/>
</dbReference>
<dbReference type="GO" id="GO:0003723">
    <property type="term" value="F:RNA binding"/>
    <property type="evidence" value="ECO:0007669"/>
    <property type="project" value="TreeGrafter"/>
</dbReference>
<dbReference type="InterPro" id="IPR034913">
    <property type="entry name" value="mS27/PTCD2"/>
</dbReference>
<evidence type="ECO:0000256" key="3">
    <source>
        <dbReference type="ARBA" id="ARBA00014675"/>
    </source>
</evidence>
<comment type="caution">
    <text evidence="7">The sequence shown here is derived from an EMBL/GenBank/DDBJ whole genome shotgun (WGS) entry which is preliminary data.</text>
</comment>
<dbReference type="InterPro" id="IPR011990">
    <property type="entry name" value="TPR-like_helical_dom_sf"/>
</dbReference>
<keyword evidence="5" id="KW-0496">Mitochondrion</keyword>
<accession>A0AA47MIE9</accession>
<organism evidence="7 8">
    <name type="scientific">Merluccius polli</name>
    <name type="common">Benguela hake</name>
    <name type="synonym">Merluccius cadenati</name>
    <dbReference type="NCBI Taxonomy" id="89951"/>
    <lineage>
        <taxon>Eukaryota</taxon>
        <taxon>Metazoa</taxon>
        <taxon>Chordata</taxon>
        <taxon>Craniata</taxon>
        <taxon>Vertebrata</taxon>
        <taxon>Euteleostomi</taxon>
        <taxon>Actinopterygii</taxon>
        <taxon>Neopterygii</taxon>
        <taxon>Teleostei</taxon>
        <taxon>Neoteleostei</taxon>
        <taxon>Acanthomorphata</taxon>
        <taxon>Zeiogadaria</taxon>
        <taxon>Gadariae</taxon>
        <taxon>Gadiformes</taxon>
        <taxon>Gadoidei</taxon>
        <taxon>Merlucciidae</taxon>
        <taxon>Merluccius</taxon>
    </lineage>
</organism>
<evidence type="ECO:0000313" key="7">
    <source>
        <dbReference type="EMBL" id="KAK0140908.1"/>
    </source>
</evidence>
<dbReference type="GO" id="GO:0005739">
    <property type="term" value="C:mitochondrion"/>
    <property type="evidence" value="ECO:0007669"/>
    <property type="project" value="UniProtKB-SubCell"/>
</dbReference>
<reference evidence="7" key="1">
    <citation type="journal article" date="2023" name="Front. Mar. Sci.">
        <title>A new Merluccius polli reference genome to investigate the effects of global change in West African waters.</title>
        <authorList>
            <person name="Mateo J.L."/>
            <person name="Blanco-Fernandez C."/>
            <person name="Garcia-Vazquez E."/>
            <person name="Machado-Schiaffino G."/>
        </authorList>
    </citation>
    <scope>NUCLEOTIDE SEQUENCE</scope>
    <source>
        <strain evidence="7">C29</strain>
        <tissue evidence="7">Fin</tissue>
    </source>
</reference>
<sequence>MVASPFFHSLFSGECVGREATAQYYTVFTVQEKLLSQHDGDKMLSCRKRFPLSGLTVYRDSACTMAALGRMGRRCRSLLPGSTEGLLCDLRKLGRMDRTIGRSYVEVFHRKLQRNELILKDELMLLLHVCQSVDDVATARDAVQRYHEENKNFTYDFKFGPLFMRLCYELGLEEMAAATLTDKNLRGFFSDRTSFNIVIDMLFTKGCYEDALEVLSEMKSQGVPFNKDTYMLACGICYKLNTPDSFRICVGLTEQVQTETHIISRQTYCFAVALALRQNDTEKAQSLFSQIMNTDNTICQNLKVVMLAMSGEVTEAILVLSLAVSAKTPPLVKKLEFAQEVIERLRLQTEDGPHAVRLEQMVSALQKSGQVTHRSLDEMLCHTPPARKKKSFSMGANRSVNRRTLRPLQATLLSE</sequence>
<dbReference type="PANTHER" id="PTHR14700:SF0">
    <property type="entry name" value="PENTATRICOPEPTIDE REPEAT-CONTAINING PROTEIN 2, MITOCHONDRIAL"/>
    <property type="match status" value="1"/>
</dbReference>
<comment type="subcellular location">
    <subcellularLocation>
        <location evidence="1">Mitochondrion</location>
    </subcellularLocation>
</comment>
<dbReference type="AlphaFoldDB" id="A0AA47MIE9"/>
<evidence type="ECO:0000256" key="4">
    <source>
        <dbReference type="ARBA" id="ARBA00022664"/>
    </source>
</evidence>
<comment type="similarity">
    <text evidence="2">Belongs to the PTCD2 family.</text>
</comment>
<dbReference type="GO" id="GO:0006397">
    <property type="term" value="P:mRNA processing"/>
    <property type="evidence" value="ECO:0007669"/>
    <property type="project" value="UniProtKB-KW"/>
</dbReference>
<gene>
    <name evidence="7" type="primary">ptcd2</name>
    <name evidence="7" type="ORF">N1851_022102</name>
</gene>
<evidence type="ECO:0000256" key="1">
    <source>
        <dbReference type="ARBA" id="ARBA00004173"/>
    </source>
</evidence>
<proteinExistence type="inferred from homology"/>
<evidence type="ECO:0000256" key="6">
    <source>
        <dbReference type="PROSITE-ProRule" id="PRU00708"/>
    </source>
</evidence>
<dbReference type="EMBL" id="JAOPHQ010003998">
    <property type="protein sequence ID" value="KAK0140908.1"/>
    <property type="molecule type" value="Genomic_DNA"/>
</dbReference>